<dbReference type="EMBL" id="JBHFFA010000001">
    <property type="protein sequence ID" value="KAL2654195.1"/>
    <property type="molecule type" value="Genomic_DNA"/>
</dbReference>
<organism evidence="2 3">
    <name type="scientific">Riccia fluitans</name>
    <dbReference type="NCBI Taxonomy" id="41844"/>
    <lineage>
        <taxon>Eukaryota</taxon>
        <taxon>Viridiplantae</taxon>
        <taxon>Streptophyta</taxon>
        <taxon>Embryophyta</taxon>
        <taxon>Marchantiophyta</taxon>
        <taxon>Marchantiopsida</taxon>
        <taxon>Marchantiidae</taxon>
        <taxon>Marchantiales</taxon>
        <taxon>Ricciaceae</taxon>
        <taxon>Riccia</taxon>
    </lineage>
</organism>
<dbReference type="Gene3D" id="3.30.710.10">
    <property type="entry name" value="Potassium Channel Kv1.1, Chain A"/>
    <property type="match status" value="1"/>
</dbReference>
<proteinExistence type="predicted"/>
<evidence type="ECO:0000313" key="3">
    <source>
        <dbReference type="Proteomes" id="UP001605036"/>
    </source>
</evidence>
<dbReference type="AlphaFoldDB" id="A0ABD1ZRW7"/>
<dbReference type="InterPro" id="IPR011333">
    <property type="entry name" value="SKP1/BTB/POZ_sf"/>
</dbReference>
<dbReference type="SUPFAM" id="SSF54695">
    <property type="entry name" value="POZ domain"/>
    <property type="match status" value="1"/>
</dbReference>
<accession>A0ABD1ZRW7</accession>
<comment type="caution">
    <text evidence="2">The sequence shown here is derived from an EMBL/GenBank/DDBJ whole genome shotgun (WGS) entry which is preliminary data.</text>
</comment>
<evidence type="ECO:0000256" key="1">
    <source>
        <dbReference type="ARBA" id="ARBA00004906"/>
    </source>
</evidence>
<sequence>MEDLKILFDKSGPNFPDDRYIRSSVMLDQSVCKDTALAMAKQHESLMTTLRDDRSYIVFLCEDNERVVAARAPLCVGCEVMRNMLMIGMKESRAEEGSLLEISSDALRIIINFVCYGIFDLHKRDSREQK</sequence>
<evidence type="ECO:0000313" key="2">
    <source>
        <dbReference type="EMBL" id="KAL2654195.1"/>
    </source>
</evidence>
<keyword evidence="3" id="KW-1185">Reference proteome</keyword>
<name>A0ABD1ZRW7_9MARC</name>
<protein>
    <submittedName>
        <fullName evidence="2">Uncharacterized protein</fullName>
    </submittedName>
</protein>
<gene>
    <name evidence="2" type="ORF">R1flu_022323</name>
</gene>
<reference evidence="2 3" key="1">
    <citation type="submission" date="2024-09" db="EMBL/GenBank/DDBJ databases">
        <title>Chromosome-scale assembly of Riccia fluitans.</title>
        <authorList>
            <person name="Paukszto L."/>
            <person name="Sawicki J."/>
            <person name="Karawczyk K."/>
            <person name="Piernik-Szablinska J."/>
            <person name="Szczecinska M."/>
            <person name="Mazdziarz M."/>
        </authorList>
    </citation>
    <scope>NUCLEOTIDE SEQUENCE [LARGE SCALE GENOMIC DNA]</scope>
    <source>
        <strain evidence="2">Rf_01</strain>
        <tissue evidence="2">Aerial parts of the thallus</tissue>
    </source>
</reference>
<comment type="pathway">
    <text evidence="1">Protein modification; protein ubiquitination.</text>
</comment>
<dbReference type="Proteomes" id="UP001605036">
    <property type="component" value="Unassembled WGS sequence"/>
</dbReference>